<accession>A0A7G1QBV5</accession>
<dbReference type="InterPro" id="IPR005586">
    <property type="entry name" value="ABC_trans_aux"/>
</dbReference>
<name>A0A7G1QBV5_9GAMM</name>
<organism evidence="2 3">
    <name type="scientific">Candidatus Nitrosacidococcus tergens</name>
    <dbReference type="NCBI Taxonomy" id="553981"/>
    <lineage>
        <taxon>Bacteria</taxon>
        <taxon>Pseudomonadati</taxon>
        <taxon>Pseudomonadota</taxon>
        <taxon>Gammaproteobacteria</taxon>
        <taxon>Chromatiales</taxon>
        <taxon>Chromatiaceae</taxon>
        <taxon>Candidatus Nitrosacidococcus</taxon>
    </lineage>
</organism>
<protein>
    <recommendedName>
        <fullName evidence="1">ABC-type transport auxiliary lipoprotein component domain-containing protein</fullName>
    </recommendedName>
</protein>
<gene>
    <name evidence="2" type="ORF">NSCAC_1439</name>
</gene>
<reference evidence="2 3" key="1">
    <citation type="submission" date="2020-03" db="EMBL/GenBank/DDBJ databases">
        <authorList>
            <person name="Picone N."/>
        </authorList>
    </citation>
    <scope>NUCLEOTIDE SEQUENCE [LARGE SCALE GENOMIC DNA]</scope>
    <source>
        <strain evidence="2">NSCAC1</strain>
    </source>
</reference>
<proteinExistence type="predicted"/>
<evidence type="ECO:0000259" key="1">
    <source>
        <dbReference type="Pfam" id="PF03886"/>
    </source>
</evidence>
<dbReference type="KEGG" id="ntg:NSCAC_1439"/>
<evidence type="ECO:0000313" key="3">
    <source>
        <dbReference type="Proteomes" id="UP000516072"/>
    </source>
</evidence>
<dbReference type="Gene3D" id="3.40.50.10610">
    <property type="entry name" value="ABC-type transport auxiliary lipoprotein component"/>
    <property type="match status" value="1"/>
</dbReference>
<dbReference type="RefSeq" id="WP_197744116.1">
    <property type="nucleotide sequence ID" value="NZ_LR778175.1"/>
</dbReference>
<keyword evidence="3" id="KW-1185">Reference proteome</keyword>
<feature type="domain" description="ABC-type transport auxiliary lipoprotein component" evidence="1">
    <location>
        <begin position="46"/>
        <end position="204"/>
    </location>
</feature>
<dbReference type="Proteomes" id="UP000516072">
    <property type="component" value="Chromosome"/>
</dbReference>
<dbReference type="Pfam" id="PF03886">
    <property type="entry name" value="ABC_trans_aux"/>
    <property type="match status" value="1"/>
</dbReference>
<evidence type="ECO:0000313" key="2">
    <source>
        <dbReference type="EMBL" id="CAB1276975.1"/>
    </source>
</evidence>
<sequence>MISLSKIKSLKYLPYQSTAFRLLFIGIFIGILSGCSGGSRAPSHTYLFSTPQQPLKVEASRATNLSLVVTTPRTATGYNTQRMAYTRQPYELSYFSYNDWVDTPGYMLEPVIISTLEDSDGFLNVTSNTYNQTPADLRLDSDILALLQDYSVKPSQARFSLHVQLVDIRTGKKIASDIFNGQEPIAKEDAYNGVMALNKALEYVLGKLVDFIIENGAEIQPVSKK</sequence>
<dbReference type="SUPFAM" id="SSF159594">
    <property type="entry name" value="XCC0632-like"/>
    <property type="match status" value="1"/>
</dbReference>
<dbReference type="AlphaFoldDB" id="A0A7G1QBV5"/>
<dbReference type="PROSITE" id="PS51257">
    <property type="entry name" value="PROKAR_LIPOPROTEIN"/>
    <property type="match status" value="1"/>
</dbReference>
<dbReference type="EMBL" id="LR778175">
    <property type="protein sequence ID" value="CAB1276975.1"/>
    <property type="molecule type" value="Genomic_DNA"/>
</dbReference>